<name>A0ABD1N4B8_9FABA</name>
<dbReference type="AlphaFoldDB" id="A0ABD1N4B8"/>
<feature type="region of interest" description="Disordered" evidence="1">
    <location>
        <begin position="58"/>
        <end position="77"/>
    </location>
</feature>
<accession>A0ABD1N4B8</accession>
<comment type="caution">
    <text evidence="3">The sequence shown here is derived from an EMBL/GenBank/DDBJ whole genome shotgun (WGS) entry which is preliminary data.</text>
</comment>
<evidence type="ECO:0000256" key="1">
    <source>
        <dbReference type="SAM" id="MobiDB-lite"/>
    </source>
</evidence>
<evidence type="ECO:0000313" key="4">
    <source>
        <dbReference type="Proteomes" id="UP001603857"/>
    </source>
</evidence>
<feature type="signal peptide" evidence="2">
    <location>
        <begin position="1"/>
        <end position="21"/>
    </location>
</feature>
<feature type="chain" id="PRO_5044862400" description="Secreted protein" evidence="2">
    <location>
        <begin position="22"/>
        <end position="77"/>
    </location>
</feature>
<evidence type="ECO:0000313" key="3">
    <source>
        <dbReference type="EMBL" id="KAL2342884.1"/>
    </source>
</evidence>
<organism evidence="3 4">
    <name type="scientific">Flemingia macrophylla</name>
    <dbReference type="NCBI Taxonomy" id="520843"/>
    <lineage>
        <taxon>Eukaryota</taxon>
        <taxon>Viridiplantae</taxon>
        <taxon>Streptophyta</taxon>
        <taxon>Embryophyta</taxon>
        <taxon>Tracheophyta</taxon>
        <taxon>Spermatophyta</taxon>
        <taxon>Magnoliopsida</taxon>
        <taxon>eudicotyledons</taxon>
        <taxon>Gunneridae</taxon>
        <taxon>Pentapetalae</taxon>
        <taxon>rosids</taxon>
        <taxon>fabids</taxon>
        <taxon>Fabales</taxon>
        <taxon>Fabaceae</taxon>
        <taxon>Papilionoideae</taxon>
        <taxon>50 kb inversion clade</taxon>
        <taxon>NPAAA clade</taxon>
        <taxon>indigoferoid/millettioid clade</taxon>
        <taxon>Phaseoleae</taxon>
        <taxon>Flemingia</taxon>
    </lineage>
</organism>
<dbReference type="Proteomes" id="UP001603857">
    <property type="component" value="Unassembled WGS sequence"/>
</dbReference>
<protein>
    <recommendedName>
        <fullName evidence="5">Secreted protein</fullName>
    </recommendedName>
</protein>
<evidence type="ECO:0008006" key="5">
    <source>
        <dbReference type="Google" id="ProtNLM"/>
    </source>
</evidence>
<proteinExistence type="predicted"/>
<dbReference type="EMBL" id="JBGMDY010000002">
    <property type="protein sequence ID" value="KAL2342884.1"/>
    <property type="molecule type" value="Genomic_DNA"/>
</dbReference>
<evidence type="ECO:0000256" key="2">
    <source>
        <dbReference type="SAM" id="SignalP"/>
    </source>
</evidence>
<reference evidence="3 4" key="1">
    <citation type="submission" date="2024-08" db="EMBL/GenBank/DDBJ databases">
        <title>Insights into the chromosomal genome structure of Flemingia macrophylla.</title>
        <authorList>
            <person name="Ding Y."/>
            <person name="Zhao Y."/>
            <person name="Bi W."/>
            <person name="Wu M."/>
            <person name="Zhao G."/>
            <person name="Gong Y."/>
            <person name="Li W."/>
            <person name="Zhang P."/>
        </authorList>
    </citation>
    <scope>NUCLEOTIDE SEQUENCE [LARGE SCALE GENOMIC DNA]</scope>
    <source>
        <strain evidence="3">DYQJB</strain>
        <tissue evidence="3">Leaf</tissue>
    </source>
</reference>
<keyword evidence="4" id="KW-1185">Reference proteome</keyword>
<sequence length="77" mass="8593">MLRTIWSAHLALHSLTWTCSSIHNAPPPCHSQPEVAHLLAQLILQLKGPSDVGFAQKSNTQKTRESFHFHPQISVSQ</sequence>
<gene>
    <name evidence="3" type="ORF">Fmac_004169</name>
</gene>
<keyword evidence="2" id="KW-0732">Signal</keyword>